<feature type="compositionally biased region" description="Polar residues" evidence="2">
    <location>
        <begin position="53"/>
        <end position="63"/>
    </location>
</feature>
<accession>A0ABP1FJL0</accession>
<protein>
    <submittedName>
        <fullName evidence="5">G1423 protein</fullName>
    </submittedName>
</protein>
<dbReference type="InterPro" id="IPR027417">
    <property type="entry name" value="P-loop_NTPase"/>
</dbReference>
<dbReference type="PRINTS" id="PR00326">
    <property type="entry name" value="GTP1OBG"/>
</dbReference>
<evidence type="ECO:0000256" key="2">
    <source>
        <dbReference type="SAM" id="MobiDB-lite"/>
    </source>
</evidence>
<organism evidence="5 6">
    <name type="scientific">Coccomyxa viridis</name>
    <dbReference type="NCBI Taxonomy" id="1274662"/>
    <lineage>
        <taxon>Eukaryota</taxon>
        <taxon>Viridiplantae</taxon>
        <taxon>Chlorophyta</taxon>
        <taxon>core chlorophytes</taxon>
        <taxon>Trebouxiophyceae</taxon>
        <taxon>Trebouxiophyceae incertae sedis</taxon>
        <taxon>Coccomyxaceae</taxon>
        <taxon>Coccomyxa</taxon>
    </lineage>
</organism>
<evidence type="ECO:0000313" key="5">
    <source>
        <dbReference type="EMBL" id="CAL5219566.1"/>
    </source>
</evidence>
<dbReference type="Gene3D" id="1.20.120.1190">
    <property type="match status" value="1"/>
</dbReference>
<feature type="region of interest" description="Disordered" evidence="2">
    <location>
        <begin position="52"/>
        <end position="71"/>
    </location>
</feature>
<dbReference type="Proteomes" id="UP001497392">
    <property type="component" value="Unassembled WGS sequence"/>
</dbReference>
<evidence type="ECO:0000256" key="1">
    <source>
        <dbReference type="ARBA" id="ARBA00023134"/>
    </source>
</evidence>
<feature type="domain" description="Nucleolar GTP-binding protein 1 Rossman-fold" evidence="3">
    <location>
        <begin position="304"/>
        <end position="360"/>
    </location>
</feature>
<sequence>MRAWAGHGYIVPLPLCRPVRGNAQAFIRHRTVPQSLTTRCFAATAAESVSAAQDSSHGAQEQPDQAAARKKTGAFQDLPLVPNAEEHLNAALKRAARVMPSTKLKNEAAKARNKASRKMDEVVKAISAPLNACVKGFPTPEALHPFEKALLDLTIGLEAYQRRLNRVAAMRQACVEVGKGYAARTSKAGNKRDAEQLAEEGMETITLVYKKGATALDGLKDMAKQLRRLPTVDLELPTLALVGAPNVGKSSLVQILSSGVPEICDYPFTTRSIKMGHFYVDTQRHQVTDTPGLLNRAEEERNAMERLTLACMAHLPSSVLFVMDLTGQCGTSVAAQWDIRQDLKQAFPANPWLDVFTKADLLEELQQQVAVDRADSVQCAQQPHLDSSLSADKSHMVEVELSSSNGSKASSLVHAANDGGANGSAGSDGPQSNSIGSASNAQQQQNPSEAGDTPSGSTQGQRIRFKWGDRADNNTEKALEVARALPQALWVSSLTQSGLDDLKVSVLQLLAQQ</sequence>
<dbReference type="PANTHER" id="PTHR45759">
    <property type="entry name" value="NUCLEOLAR GTP-BINDING PROTEIN 1"/>
    <property type="match status" value="1"/>
</dbReference>
<dbReference type="Gene3D" id="3.40.50.300">
    <property type="entry name" value="P-loop containing nucleotide triphosphate hydrolases"/>
    <property type="match status" value="1"/>
</dbReference>
<name>A0ABP1FJL0_9CHLO</name>
<dbReference type="SUPFAM" id="SSF52540">
    <property type="entry name" value="P-loop containing nucleoside triphosphate hydrolases"/>
    <property type="match status" value="1"/>
</dbReference>
<evidence type="ECO:0000313" key="6">
    <source>
        <dbReference type="Proteomes" id="UP001497392"/>
    </source>
</evidence>
<feature type="region of interest" description="Disordered" evidence="2">
    <location>
        <begin position="385"/>
        <end position="471"/>
    </location>
</feature>
<proteinExistence type="predicted"/>
<dbReference type="Pfam" id="PF17835">
    <property type="entry name" value="NOG1_N"/>
    <property type="match status" value="1"/>
</dbReference>
<dbReference type="InterPro" id="IPR006073">
    <property type="entry name" value="GTP-bd"/>
</dbReference>
<dbReference type="EMBL" id="CAXHTA020000002">
    <property type="protein sequence ID" value="CAL5219566.1"/>
    <property type="molecule type" value="Genomic_DNA"/>
</dbReference>
<keyword evidence="6" id="KW-1185">Reference proteome</keyword>
<reference evidence="5 6" key="1">
    <citation type="submission" date="2024-06" db="EMBL/GenBank/DDBJ databases">
        <authorList>
            <person name="Kraege A."/>
            <person name="Thomma B."/>
        </authorList>
    </citation>
    <scope>NUCLEOTIDE SEQUENCE [LARGE SCALE GENOMIC DNA]</scope>
</reference>
<evidence type="ECO:0000259" key="3">
    <source>
        <dbReference type="Pfam" id="PF06858"/>
    </source>
</evidence>
<feature type="compositionally biased region" description="Low complexity" evidence="2">
    <location>
        <begin position="402"/>
        <end position="450"/>
    </location>
</feature>
<gene>
    <name evidence="5" type="primary">g1423</name>
    <name evidence="5" type="ORF">VP750_LOCUS1225</name>
</gene>
<dbReference type="InterPro" id="IPR041623">
    <property type="entry name" value="NOG1_N"/>
</dbReference>
<keyword evidence="1" id="KW-0547">Nucleotide-binding</keyword>
<feature type="domain" description="NOG1 N-terminal helical" evidence="4">
    <location>
        <begin position="75"/>
        <end position="233"/>
    </location>
</feature>
<dbReference type="Pfam" id="PF06858">
    <property type="entry name" value="NOG1"/>
    <property type="match status" value="1"/>
</dbReference>
<dbReference type="InterPro" id="IPR010674">
    <property type="entry name" value="NOG1_Rossman_fold_dom"/>
</dbReference>
<keyword evidence="1" id="KW-0342">GTP-binding</keyword>
<comment type="caution">
    <text evidence="5">The sequence shown here is derived from an EMBL/GenBank/DDBJ whole genome shotgun (WGS) entry which is preliminary data.</text>
</comment>
<evidence type="ECO:0000259" key="4">
    <source>
        <dbReference type="Pfam" id="PF17835"/>
    </source>
</evidence>